<feature type="compositionally biased region" description="Basic and acidic residues" evidence="4">
    <location>
        <begin position="398"/>
        <end position="416"/>
    </location>
</feature>
<dbReference type="OrthoDB" id="4734870at2759"/>
<evidence type="ECO:0000256" key="3">
    <source>
        <dbReference type="SAM" id="Coils"/>
    </source>
</evidence>
<keyword evidence="1" id="KW-0540">Nuclease</keyword>
<accession>A0A7C8IQB5</accession>
<dbReference type="Pfam" id="PF00545">
    <property type="entry name" value="Ribonuclease"/>
    <property type="match status" value="1"/>
</dbReference>
<evidence type="ECO:0000256" key="2">
    <source>
        <dbReference type="ARBA" id="ARBA00022801"/>
    </source>
</evidence>
<dbReference type="AlphaFoldDB" id="A0A7C8IQB5"/>
<evidence type="ECO:0000256" key="1">
    <source>
        <dbReference type="ARBA" id="ARBA00022722"/>
    </source>
</evidence>
<dbReference type="SUPFAM" id="SSF53933">
    <property type="entry name" value="Microbial ribonucleases"/>
    <property type="match status" value="1"/>
</dbReference>
<dbReference type="InterPro" id="IPR000026">
    <property type="entry name" value="N1-like"/>
</dbReference>
<gene>
    <name evidence="5" type="ORF">GQX73_g7921</name>
</gene>
<feature type="region of interest" description="Disordered" evidence="4">
    <location>
        <begin position="348"/>
        <end position="416"/>
    </location>
</feature>
<keyword evidence="3" id="KW-0175">Coiled coil</keyword>
<organism evidence="5 6">
    <name type="scientific">Xylaria multiplex</name>
    <dbReference type="NCBI Taxonomy" id="323545"/>
    <lineage>
        <taxon>Eukaryota</taxon>
        <taxon>Fungi</taxon>
        <taxon>Dikarya</taxon>
        <taxon>Ascomycota</taxon>
        <taxon>Pezizomycotina</taxon>
        <taxon>Sordariomycetes</taxon>
        <taxon>Xylariomycetidae</taxon>
        <taxon>Xylariales</taxon>
        <taxon>Xylariaceae</taxon>
        <taxon>Xylaria</taxon>
    </lineage>
</organism>
<evidence type="ECO:0000256" key="4">
    <source>
        <dbReference type="SAM" id="MobiDB-lite"/>
    </source>
</evidence>
<dbReference type="GO" id="GO:0016787">
    <property type="term" value="F:hydrolase activity"/>
    <property type="evidence" value="ECO:0007669"/>
    <property type="project" value="UniProtKB-KW"/>
</dbReference>
<comment type="caution">
    <text evidence="5">The sequence shown here is derived from an EMBL/GenBank/DDBJ whole genome shotgun (WGS) entry which is preliminary data.</text>
</comment>
<protein>
    <submittedName>
        <fullName evidence="5">Uncharacterized protein</fullName>
    </submittedName>
</protein>
<dbReference type="InParanoid" id="A0A7C8IQB5"/>
<proteinExistence type="predicted"/>
<dbReference type="GO" id="GO:0003723">
    <property type="term" value="F:RNA binding"/>
    <property type="evidence" value="ECO:0007669"/>
    <property type="project" value="InterPro"/>
</dbReference>
<dbReference type="GO" id="GO:0004521">
    <property type="term" value="F:RNA endonuclease activity"/>
    <property type="evidence" value="ECO:0007669"/>
    <property type="project" value="InterPro"/>
</dbReference>
<evidence type="ECO:0000313" key="6">
    <source>
        <dbReference type="Proteomes" id="UP000481858"/>
    </source>
</evidence>
<feature type="coiled-coil region" evidence="3">
    <location>
        <begin position="444"/>
        <end position="471"/>
    </location>
</feature>
<dbReference type="EMBL" id="WUBL01000109">
    <property type="protein sequence ID" value="KAF2965664.1"/>
    <property type="molecule type" value="Genomic_DNA"/>
</dbReference>
<dbReference type="Proteomes" id="UP000481858">
    <property type="component" value="Unassembled WGS sequence"/>
</dbReference>
<sequence>MPSSGSSRNSTRSGGAYTIWSTESYYSFNGVPCDENDPNSPKYIRARDARAQQSGLRPNVAERPYPSGFRNYEGLQLQSQAPWLHHPVTPGTTTTWRPGGVPPGAIRSVYSRGDPNNFDLISLMDVSTASDTDTDTSEDLAVQSTDDSIHLKSVPAFVAWQTPDGENRFLSDLNLSLDNNASTKNALVKLQATTRLKKGPAKPSIFLFVKPDQICTLACIGTDADDSSHNEELHRHAREKLGTSTHILRFELWSPPTFVVPSEYPFKLFRAGSQAVWRSWMAFAKDTHCFFLHFPMKSLSKTRLVSFCQIVSTPGALTSLETDMISLYGGKGGKVVDPHADVDNVAQLRPNSGVLNDEDNAPPAYEEHANAGPSLSATVPPLCLSPGPDPPRSRKRRREDSSSTDHDDTFTHEKGNQVDERILHAILGLQRTVEETNAAQEASLARIMVKVEEMEGRFKQLEESQRNLADEVRTYMAPLWDELDGRLQSQEDREHVYIRDVIEEVVDENIKEKTVEAIDEYLKHDDDGQGLIR</sequence>
<reference evidence="5 6" key="1">
    <citation type="submission" date="2019-12" db="EMBL/GenBank/DDBJ databases">
        <title>Draft genome sequence of the ascomycete Xylaria multiplex DSM 110363.</title>
        <authorList>
            <person name="Buettner E."/>
            <person name="Kellner H."/>
        </authorList>
    </citation>
    <scope>NUCLEOTIDE SEQUENCE [LARGE SCALE GENOMIC DNA]</scope>
    <source>
        <strain evidence="5 6">DSM 110363</strain>
    </source>
</reference>
<keyword evidence="2" id="KW-0378">Hydrolase</keyword>
<evidence type="ECO:0000313" key="5">
    <source>
        <dbReference type="EMBL" id="KAF2965664.1"/>
    </source>
</evidence>
<keyword evidence="6" id="KW-1185">Reference proteome</keyword>
<dbReference type="InterPro" id="IPR016191">
    <property type="entry name" value="Ribonuclease/ribotoxin"/>
</dbReference>
<name>A0A7C8IQB5_9PEZI</name>